<organism evidence="2 3">
    <name type="scientific">Liparis tanakae</name>
    <name type="common">Tanaka's snailfish</name>
    <dbReference type="NCBI Taxonomy" id="230148"/>
    <lineage>
        <taxon>Eukaryota</taxon>
        <taxon>Metazoa</taxon>
        <taxon>Chordata</taxon>
        <taxon>Craniata</taxon>
        <taxon>Vertebrata</taxon>
        <taxon>Euteleostomi</taxon>
        <taxon>Actinopterygii</taxon>
        <taxon>Neopterygii</taxon>
        <taxon>Teleostei</taxon>
        <taxon>Neoteleostei</taxon>
        <taxon>Acanthomorphata</taxon>
        <taxon>Eupercaria</taxon>
        <taxon>Perciformes</taxon>
        <taxon>Cottioidei</taxon>
        <taxon>Cottales</taxon>
        <taxon>Liparidae</taxon>
        <taxon>Liparis</taxon>
    </lineage>
</organism>
<dbReference type="EMBL" id="SRLO01000164">
    <property type="protein sequence ID" value="TNN70358.1"/>
    <property type="molecule type" value="Genomic_DNA"/>
</dbReference>
<gene>
    <name evidence="2" type="ORF">EYF80_019384</name>
</gene>
<feature type="region of interest" description="Disordered" evidence="1">
    <location>
        <begin position="1"/>
        <end position="39"/>
    </location>
</feature>
<sequence length="71" mass="7788">MKERRNNCNLFSQQEEEEMGEGGGPSSQGSRVTLYSSTPHGELRSLDDCVCDAAQQPGSSLTPLRCHEAFQ</sequence>
<dbReference type="Proteomes" id="UP000314294">
    <property type="component" value="Unassembled WGS sequence"/>
</dbReference>
<name>A0A4Z2HXG5_9TELE</name>
<protein>
    <submittedName>
        <fullName evidence="2">Uncharacterized protein</fullName>
    </submittedName>
</protein>
<evidence type="ECO:0000313" key="2">
    <source>
        <dbReference type="EMBL" id="TNN70358.1"/>
    </source>
</evidence>
<evidence type="ECO:0000313" key="3">
    <source>
        <dbReference type="Proteomes" id="UP000314294"/>
    </source>
</evidence>
<proteinExistence type="predicted"/>
<accession>A0A4Z2HXG5</accession>
<comment type="caution">
    <text evidence="2">The sequence shown here is derived from an EMBL/GenBank/DDBJ whole genome shotgun (WGS) entry which is preliminary data.</text>
</comment>
<reference evidence="2 3" key="1">
    <citation type="submission" date="2019-03" db="EMBL/GenBank/DDBJ databases">
        <title>First draft genome of Liparis tanakae, snailfish: a comprehensive survey of snailfish specific genes.</title>
        <authorList>
            <person name="Kim W."/>
            <person name="Song I."/>
            <person name="Jeong J.-H."/>
            <person name="Kim D."/>
            <person name="Kim S."/>
            <person name="Ryu S."/>
            <person name="Song J.Y."/>
            <person name="Lee S.K."/>
        </authorList>
    </citation>
    <scope>NUCLEOTIDE SEQUENCE [LARGE SCALE GENOMIC DNA]</scope>
    <source>
        <tissue evidence="2">Muscle</tissue>
    </source>
</reference>
<dbReference type="AlphaFoldDB" id="A0A4Z2HXG5"/>
<evidence type="ECO:0000256" key="1">
    <source>
        <dbReference type="SAM" id="MobiDB-lite"/>
    </source>
</evidence>
<keyword evidence="3" id="KW-1185">Reference proteome</keyword>